<organism evidence="1 2">
    <name type="scientific">Smallanthus sonchifolius</name>
    <dbReference type="NCBI Taxonomy" id="185202"/>
    <lineage>
        <taxon>Eukaryota</taxon>
        <taxon>Viridiplantae</taxon>
        <taxon>Streptophyta</taxon>
        <taxon>Embryophyta</taxon>
        <taxon>Tracheophyta</taxon>
        <taxon>Spermatophyta</taxon>
        <taxon>Magnoliopsida</taxon>
        <taxon>eudicotyledons</taxon>
        <taxon>Gunneridae</taxon>
        <taxon>Pentapetalae</taxon>
        <taxon>asterids</taxon>
        <taxon>campanulids</taxon>
        <taxon>Asterales</taxon>
        <taxon>Asteraceae</taxon>
        <taxon>Asteroideae</taxon>
        <taxon>Heliantheae alliance</taxon>
        <taxon>Millerieae</taxon>
        <taxon>Smallanthus</taxon>
    </lineage>
</organism>
<reference evidence="1 2" key="2">
    <citation type="journal article" date="2022" name="Mol. Ecol. Resour.">
        <title>The genomes of chicory, endive, great burdock and yacon provide insights into Asteraceae paleo-polyploidization history and plant inulin production.</title>
        <authorList>
            <person name="Fan W."/>
            <person name="Wang S."/>
            <person name="Wang H."/>
            <person name="Wang A."/>
            <person name="Jiang F."/>
            <person name="Liu H."/>
            <person name="Zhao H."/>
            <person name="Xu D."/>
            <person name="Zhang Y."/>
        </authorList>
    </citation>
    <scope>NUCLEOTIDE SEQUENCE [LARGE SCALE GENOMIC DNA]</scope>
    <source>
        <strain evidence="2">cv. Yunnan</strain>
        <tissue evidence="1">Leaves</tissue>
    </source>
</reference>
<proteinExistence type="predicted"/>
<keyword evidence="2" id="KW-1185">Reference proteome</keyword>
<dbReference type="EMBL" id="CM042029">
    <property type="protein sequence ID" value="KAI3793329.1"/>
    <property type="molecule type" value="Genomic_DNA"/>
</dbReference>
<dbReference type="Proteomes" id="UP001056120">
    <property type="component" value="Linkage Group LG12"/>
</dbReference>
<sequence>MFSSSLSDLIKYSESELRGRRSRGRASNPLEVCRLLLLGAERGHFYHLLRQRFLDPIDICKLGRGQPLVAT</sequence>
<reference evidence="2" key="1">
    <citation type="journal article" date="2022" name="Mol. Ecol. Resour.">
        <title>The genomes of chicory, endive, great burdock and yacon provide insights into Asteraceae palaeo-polyploidization history and plant inulin production.</title>
        <authorList>
            <person name="Fan W."/>
            <person name="Wang S."/>
            <person name="Wang H."/>
            <person name="Wang A."/>
            <person name="Jiang F."/>
            <person name="Liu H."/>
            <person name="Zhao H."/>
            <person name="Xu D."/>
            <person name="Zhang Y."/>
        </authorList>
    </citation>
    <scope>NUCLEOTIDE SEQUENCE [LARGE SCALE GENOMIC DNA]</scope>
    <source>
        <strain evidence="2">cv. Yunnan</strain>
    </source>
</reference>
<evidence type="ECO:0000313" key="2">
    <source>
        <dbReference type="Proteomes" id="UP001056120"/>
    </source>
</evidence>
<protein>
    <submittedName>
        <fullName evidence="1">Uncharacterized protein</fullName>
    </submittedName>
</protein>
<evidence type="ECO:0000313" key="1">
    <source>
        <dbReference type="EMBL" id="KAI3793329.1"/>
    </source>
</evidence>
<comment type="caution">
    <text evidence="1">The sequence shown here is derived from an EMBL/GenBank/DDBJ whole genome shotgun (WGS) entry which is preliminary data.</text>
</comment>
<gene>
    <name evidence="1" type="ORF">L1987_35946</name>
</gene>
<name>A0ACB9HBU9_9ASTR</name>
<accession>A0ACB9HBU9</accession>